<feature type="chain" id="PRO_5045902709" description="HmuY protein" evidence="1">
    <location>
        <begin position="21"/>
        <end position="468"/>
    </location>
</feature>
<keyword evidence="3" id="KW-1185">Reference proteome</keyword>
<dbReference type="RefSeq" id="WP_344929310.1">
    <property type="nucleotide sequence ID" value="NZ_BAABCW010000016.1"/>
</dbReference>
<name>A0ABP6US96_9FLAO</name>
<accession>A0ABP6US96</accession>
<evidence type="ECO:0000313" key="2">
    <source>
        <dbReference type="EMBL" id="GAA3516326.1"/>
    </source>
</evidence>
<dbReference type="Proteomes" id="UP001500459">
    <property type="component" value="Unassembled WGS sequence"/>
</dbReference>
<proteinExistence type="predicted"/>
<keyword evidence="1" id="KW-0732">Signal</keyword>
<dbReference type="EMBL" id="BAABCW010000016">
    <property type="protein sequence ID" value="GAA3516326.1"/>
    <property type="molecule type" value="Genomic_DNA"/>
</dbReference>
<dbReference type="Pfam" id="PF14064">
    <property type="entry name" value="HmuY"/>
    <property type="match status" value="1"/>
</dbReference>
<dbReference type="CDD" id="cd12105">
    <property type="entry name" value="HmuY"/>
    <property type="match status" value="1"/>
</dbReference>
<comment type="caution">
    <text evidence="2">The sequence shown here is derived from an EMBL/GenBank/DDBJ whole genome shotgun (WGS) entry which is preliminary data.</text>
</comment>
<evidence type="ECO:0000313" key="3">
    <source>
        <dbReference type="Proteomes" id="UP001500459"/>
    </source>
</evidence>
<evidence type="ECO:0000256" key="1">
    <source>
        <dbReference type="SAM" id="SignalP"/>
    </source>
</evidence>
<evidence type="ECO:0008006" key="4">
    <source>
        <dbReference type="Google" id="ProtNLM"/>
    </source>
</evidence>
<dbReference type="InterPro" id="IPR025921">
    <property type="entry name" value="HmuY"/>
</dbReference>
<reference evidence="3" key="1">
    <citation type="journal article" date="2019" name="Int. J. Syst. Evol. Microbiol.">
        <title>The Global Catalogue of Microorganisms (GCM) 10K type strain sequencing project: providing services to taxonomists for standard genome sequencing and annotation.</title>
        <authorList>
            <consortium name="The Broad Institute Genomics Platform"/>
            <consortium name="The Broad Institute Genome Sequencing Center for Infectious Disease"/>
            <person name="Wu L."/>
            <person name="Ma J."/>
        </authorList>
    </citation>
    <scope>NUCLEOTIDE SEQUENCE [LARGE SCALE GENOMIC DNA]</scope>
    <source>
        <strain evidence="3">JCM 17106</strain>
    </source>
</reference>
<dbReference type="PROSITE" id="PS51257">
    <property type="entry name" value="PROKAR_LIPOPROTEIN"/>
    <property type="match status" value="1"/>
</dbReference>
<feature type="signal peptide" evidence="1">
    <location>
        <begin position="1"/>
        <end position="20"/>
    </location>
</feature>
<gene>
    <name evidence="2" type="ORF">GCM10022393_33000</name>
</gene>
<sequence>MKTKFSFILYLICYSFFILLTSCSTDDSLEEDPFVVAFKNLSINLSQITEEESITLVYSQNALENGNFTVSIDASNAIYGKDFITIPAAENNNIQLTIEEGQLENNIVFKKLNTLLDETTVITFTIASINYSNSNIQGNTDFLINSSPSLGGSILPEVGGPNQQNQVFIDLSNQNVTIKKRDSWDLGFYGGSNQRVAINGSLYMAAKALEATDIDSVNETDVIDLQREVAVGTFNEANQAYIDAPNGNILETAIDQISIHDDENPVYLLNLGYEVGTAIPNAGSVAVAGNQRGWKKIKILWDGENYKLQYADLNATTHKEILIQKDANYNYKHFSFNTDALVTIEPQKEKWDICFTVFTNIIEGAGSYGFSDFVVHNTKGNVAAYEINTNDFSYDDFSITDVNNTSFSIDQTSIGSNWRDVFSGGSVYADRFYVIKDANNNIYKLKFLAITNNDGERGHPEFEYELLL</sequence>
<organism evidence="2 3">
    <name type="scientific">Aquimarina addita</name>
    <dbReference type="NCBI Taxonomy" id="870485"/>
    <lineage>
        <taxon>Bacteria</taxon>
        <taxon>Pseudomonadati</taxon>
        <taxon>Bacteroidota</taxon>
        <taxon>Flavobacteriia</taxon>
        <taxon>Flavobacteriales</taxon>
        <taxon>Flavobacteriaceae</taxon>
        <taxon>Aquimarina</taxon>
    </lineage>
</organism>
<protein>
    <recommendedName>
        <fullName evidence="4">HmuY protein</fullName>
    </recommendedName>
</protein>